<proteinExistence type="predicted"/>
<reference evidence="4 5" key="1">
    <citation type="journal article" date="2023" name="Genes (Basel)">
        <title>Chromosome-Level Genome Assembly and Circadian Gene Repertoire of the Patagonia Blennie Eleginops maclovinus-The Closest Ancestral Proxy of Antarctic Cryonotothenioids.</title>
        <authorList>
            <person name="Cheng C.C."/>
            <person name="Rivera-Colon A.G."/>
            <person name="Minhas B.F."/>
            <person name="Wilson L."/>
            <person name="Rayamajhi N."/>
            <person name="Vargas-Chacoff L."/>
            <person name="Catchen J.M."/>
        </authorList>
    </citation>
    <scope>NUCLEOTIDE SEQUENCE [LARGE SCALE GENOMIC DNA]</scope>
    <source>
        <strain evidence="4">JMC-PN-2008</strain>
    </source>
</reference>
<dbReference type="EMBL" id="JAUZQC010000004">
    <property type="protein sequence ID" value="KAK5872551.1"/>
    <property type="molecule type" value="Genomic_DNA"/>
</dbReference>
<sequence>MAVSRSVTPFLTKYQTDEPVLPFFANDLAELLKNLLRRFIKRELLTDVTPQHLVRLDVTDKQSRVHPKAVDIGIGAETAIKVI</sequence>
<reference evidence="4 5" key="2">
    <citation type="journal article" date="2023" name="Mol. Biol. Evol.">
        <title>Genomics of Secondarily Temperate Adaptation in the Only Non-Antarctic Icefish.</title>
        <authorList>
            <person name="Rivera-Colon A.G."/>
            <person name="Rayamajhi N."/>
            <person name="Minhas B.F."/>
            <person name="Madrigal G."/>
            <person name="Bilyk K.T."/>
            <person name="Yoon V."/>
            <person name="Hune M."/>
            <person name="Gregory S."/>
            <person name="Cheng C.H.C."/>
            <person name="Catchen J.M."/>
        </authorList>
    </citation>
    <scope>NUCLEOTIDE SEQUENCE [LARGE SCALE GENOMIC DNA]</scope>
    <source>
        <strain evidence="4">JMC-PN-2008</strain>
    </source>
</reference>
<dbReference type="EMBL" id="JAUZQC010000009">
    <property type="protein sequence ID" value="KAK5866011.1"/>
    <property type="molecule type" value="Genomic_DNA"/>
</dbReference>
<organism evidence="4 5">
    <name type="scientific">Eleginops maclovinus</name>
    <name type="common">Patagonian blennie</name>
    <name type="synonym">Eleginus maclovinus</name>
    <dbReference type="NCBI Taxonomy" id="56733"/>
    <lineage>
        <taxon>Eukaryota</taxon>
        <taxon>Metazoa</taxon>
        <taxon>Chordata</taxon>
        <taxon>Craniata</taxon>
        <taxon>Vertebrata</taxon>
        <taxon>Euteleostomi</taxon>
        <taxon>Actinopterygii</taxon>
        <taxon>Neopterygii</taxon>
        <taxon>Teleostei</taxon>
        <taxon>Neoteleostei</taxon>
        <taxon>Acanthomorphata</taxon>
        <taxon>Eupercaria</taxon>
        <taxon>Perciformes</taxon>
        <taxon>Notothenioidei</taxon>
        <taxon>Eleginopidae</taxon>
        <taxon>Eleginops</taxon>
    </lineage>
</organism>
<dbReference type="AlphaFoldDB" id="A0AAN8AVS9"/>
<evidence type="ECO:0000313" key="4">
    <source>
        <dbReference type="EMBL" id="KAK5874558.1"/>
    </source>
</evidence>
<evidence type="ECO:0000313" key="3">
    <source>
        <dbReference type="EMBL" id="KAK5872551.1"/>
    </source>
</evidence>
<name>A0AAN8AVS9_ELEMC</name>
<keyword evidence="5" id="KW-1185">Reference proteome</keyword>
<gene>
    <name evidence="2" type="ORF">PBY51_009735</name>
    <name evidence="3" type="ORF">PBY51_013238</name>
    <name evidence="4" type="ORF">PBY51_019494</name>
    <name evidence="1" type="ORF">PBY51_020232</name>
</gene>
<accession>A0AAN8AVS9</accession>
<protein>
    <submittedName>
        <fullName evidence="4">Uncharacterized protein</fullName>
    </submittedName>
</protein>
<dbReference type="EMBL" id="JAUZQC010000007">
    <property type="protein sequence ID" value="KAK5868745.1"/>
    <property type="molecule type" value="Genomic_DNA"/>
</dbReference>
<dbReference type="Proteomes" id="UP001346869">
    <property type="component" value="Unassembled WGS sequence"/>
</dbReference>
<evidence type="ECO:0000313" key="2">
    <source>
        <dbReference type="EMBL" id="KAK5868745.1"/>
    </source>
</evidence>
<evidence type="ECO:0000313" key="5">
    <source>
        <dbReference type="Proteomes" id="UP001346869"/>
    </source>
</evidence>
<dbReference type="EMBL" id="JAUZQC010000003">
    <property type="protein sequence ID" value="KAK5874558.1"/>
    <property type="molecule type" value="Genomic_DNA"/>
</dbReference>
<comment type="caution">
    <text evidence="4">The sequence shown here is derived from an EMBL/GenBank/DDBJ whole genome shotgun (WGS) entry which is preliminary data.</text>
</comment>
<evidence type="ECO:0000313" key="1">
    <source>
        <dbReference type="EMBL" id="KAK5866011.1"/>
    </source>
</evidence>